<feature type="compositionally biased region" description="Polar residues" evidence="1">
    <location>
        <begin position="1"/>
        <end position="17"/>
    </location>
</feature>
<keyword evidence="3" id="KW-1185">Reference proteome</keyword>
<sequence>MPDAINSLSPFLTSSPSIHHAQSPDRNEPFPGKHFPFNERHCDIFILEAPSSGPLYESINVEMMALRRDCKSLLPGVVCRRDRPFGDMNHVALGVDDCDEMIGPNLGSGKCTFMFLVYWTDPEAMARFKHPERESIQKYGSKVRGDWWTKEVVERFARLESAGAWVKQGTFKMMDFEAEFPLIWPGVEILVQDRTGRIEGGGGCRSCCTM</sequence>
<accession>A0A6A5THK2</accession>
<gene>
    <name evidence="2" type="ORF">CC80DRAFT_190862</name>
</gene>
<feature type="region of interest" description="Disordered" evidence="1">
    <location>
        <begin position="1"/>
        <end position="32"/>
    </location>
</feature>
<dbReference type="OrthoDB" id="3792212at2759"/>
<name>A0A6A5THK2_9PLEO</name>
<evidence type="ECO:0000313" key="2">
    <source>
        <dbReference type="EMBL" id="KAF1951650.1"/>
    </source>
</evidence>
<reference evidence="2" key="1">
    <citation type="journal article" date="2020" name="Stud. Mycol.">
        <title>101 Dothideomycetes genomes: a test case for predicting lifestyles and emergence of pathogens.</title>
        <authorList>
            <person name="Haridas S."/>
            <person name="Albert R."/>
            <person name="Binder M."/>
            <person name="Bloem J."/>
            <person name="Labutti K."/>
            <person name="Salamov A."/>
            <person name="Andreopoulos B."/>
            <person name="Baker S."/>
            <person name="Barry K."/>
            <person name="Bills G."/>
            <person name="Bluhm B."/>
            <person name="Cannon C."/>
            <person name="Castanera R."/>
            <person name="Culley D."/>
            <person name="Daum C."/>
            <person name="Ezra D."/>
            <person name="Gonzalez J."/>
            <person name="Henrissat B."/>
            <person name="Kuo A."/>
            <person name="Liang C."/>
            <person name="Lipzen A."/>
            <person name="Lutzoni F."/>
            <person name="Magnuson J."/>
            <person name="Mondo S."/>
            <person name="Nolan M."/>
            <person name="Ohm R."/>
            <person name="Pangilinan J."/>
            <person name="Park H.-J."/>
            <person name="Ramirez L."/>
            <person name="Alfaro M."/>
            <person name="Sun H."/>
            <person name="Tritt A."/>
            <person name="Yoshinaga Y."/>
            <person name="Zwiers L.-H."/>
            <person name="Turgeon B."/>
            <person name="Goodwin S."/>
            <person name="Spatafora J."/>
            <person name="Crous P."/>
            <person name="Grigoriev I."/>
        </authorList>
    </citation>
    <scope>NUCLEOTIDE SEQUENCE</scope>
    <source>
        <strain evidence="2">CBS 675.92</strain>
    </source>
</reference>
<evidence type="ECO:0000256" key="1">
    <source>
        <dbReference type="SAM" id="MobiDB-lite"/>
    </source>
</evidence>
<dbReference type="AlphaFoldDB" id="A0A6A5THK2"/>
<dbReference type="Proteomes" id="UP000800035">
    <property type="component" value="Unassembled WGS sequence"/>
</dbReference>
<evidence type="ECO:0000313" key="3">
    <source>
        <dbReference type="Proteomes" id="UP000800035"/>
    </source>
</evidence>
<protein>
    <submittedName>
        <fullName evidence="2">Uncharacterized protein</fullName>
    </submittedName>
</protein>
<organism evidence="2 3">
    <name type="scientific">Byssothecium circinans</name>
    <dbReference type="NCBI Taxonomy" id="147558"/>
    <lineage>
        <taxon>Eukaryota</taxon>
        <taxon>Fungi</taxon>
        <taxon>Dikarya</taxon>
        <taxon>Ascomycota</taxon>
        <taxon>Pezizomycotina</taxon>
        <taxon>Dothideomycetes</taxon>
        <taxon>Pleosporomycetidae</taxon>
        <taxon>Pleosporales</taxon>
        <taxon>Massarineae</taxon>
        <taxon>Massarinaceae</taxon>
        <taxon>Byssothecium</taxon>
    </lineage>
</organism>
<dbReference type="EMBL" id="ML977015">
    <property type="protein sequence ID" value="KAF1951650.1"/>
    <property type="molecule type" value="Genomic_DNA"/>
</dbReference>
<proteinExistence type="predicted"/>